<accession>A0A927K2H9</accession>
<evidence type="ECO:0000256" key="3">
    <source>
        <dbReference type="ARBA" id="ARBA00023172"/>
    </source>
</evidence>
<evidence type="ECO:0000313" key="9">
    <source>
        <dbReference type="Proteomes" id="UP000616839"/>
    </source>
</evidence>
<evidence type="ECO:0000256" key="1">
    <source>
        <dbReference type="ARBA" id="ARBA00008857"/>
    </source>
</evidence>
<dbReference type="RefSeq" id="WP_192141885.1">
    <property type="nucleotide sequence ID" value="NZ_JACYXZ010000002.1"/>
</dbReference>
<dbReference type="InterPro" id="IPR002104">
    <property type="entry name" value="Integrase_catalytic"/>
</dbReference>
<dbReference type="PROSITE" id="PS51898">
    <property type="entry name" value="TYR_RECOMBINASE"/>
    <property type="match status" value="1"/>
</dbReference>
<comment type="caution">
    <text evidence="8">The sequence shown here is derived from an EMBL/GenBank/DDBJ whole genome shotgun (WGS) entry which is preliminary data.</text>
</comment>
<dbReference type="SUPFAM" id="SSF56349">
    <property type="entry name" value="DNA breaking-rejoining enzymes"/>
    <property type="match status" value="1"/>
</dbReference>
<dbReference type="Pfam" id="PF00589">
    <property type="entry name" value="Phage_integrase"/>
    <property type="match status" value="1"/>
</dbReference>
<keyword evidence="3" id="KW-0233">DNA recombination</keyword>
<dbReference type="EMBL" id="JACYXZ010000002">
    <property type="protein sequence ID" value="MBD8869292.1"/>
    <property type="molecule type" value="Genomic_DNA"/>
</dbReference>
<evidence type="ECO:0000256" key="4">
    <source>
        <dbReference type="PROSITE-ProRule" id="PRU01248"/>
    </source>
</evidence>
<comment type="similarity">
    <text evidence="1">Belongs to the 'phage' integrase family.</text>
</comment>
<evidence type="ECO:0000259" key="7">
    <source>
        <dbReference type="PROSITE" id="PS51900"/>
    </source>
</evidence>
<dbReference type="Proteomes" id="UP000616839">
    <property type="component" value="Unassembled WGS sequence"/>
</dbReference>
<dbReference type="PROSITE" id="PS51900">
    <property type="entry name" value="CB"/>
    <property type="match status" value="1"/>
</dbReference>
<sequence>MAAKMQDGLINRTTTGKPNWSFLVRVNGKAKWHSGYPTKKAAREARDAARVAAREGTYVGRSTKTVGEWCTEWLETYSGGVTASTRDSYGRVLRLYVTSWPVADVKLQHLNADTLTRHWATIHASGGQGGKPLSARTVQYASTVLTKALNRAVKSKLIPHNPAPDAERPRGDSQDAGDPDAWSHDALAGFLAATAGHRLWPLWVVMAYTGLRRGEALALRWDDVDLDAGNLRVSRAVSDVGHGATYGPPKTKQSARTVPLTETACAALRDWRKAQAAEQLAAGPAWTTNADAGALVFTMPGGRCVAPSYATKVFARCVSEAGAPALTLHGLRHTFATHLLRLGTPVHTVSRLLGHASPVLTLNTYAHVIPGDESAATDALDRLVNGE</sequence>
<evidence type="ECO:0000256" key="2">
    <source>
        <dbReference type="ARBA" id="ARBA00023125"/>
    </source>
</evidence>
<dbReference type="InterPro" id="IPR011010">
    <property type="entry name" value="DNA_brk_join_enz"/>
</dbReference>
<dbReference type="GO" id="GO:0006310">
    <property type="term" value="P:DNA recombination"/>
    <property type="evidence" value="ECO:0007669"/>
    <property type="project" value="UniProtKB-KW"/>
</dbReference>
<dbReference type="AlphaFoldDB" id="A0A927K2H9"/>
<reference evidence="8" key="1">
    <citation type="submission" date="2020-09" db="EMBL/GenBank/DDBJ databases">
        <title>Nocardioides sp. strain MJB4 16S ribosomal RNA gene Genome sequencing and assembly.</title>
        <authorList>
            <person name="Kim I."/>
        </authorList>
    </citation>
    <scope>NUCLEOTIDE SEQUENCE</scope>
    <source>
        <strain evidence="8">MJB4</strain>
    </source>
</reference>
<dbReference type="GO" id="GO:0015074">
    <property type="term" value="P:DNA integration"/>
    <property type="evidence" value="ECO:0007669"/>
    <property type="project" value="InterPro"/>
</dbReference>
<keyword evidence="2 4" id="KW-0238">DNA-binding</keyword>
<proteinExistence type="inferred from homology"/>
<gene>
    <name evidence="8" type="ORF">IE331_06620</name>
</gene>
<dbReference type="InterPro" id="IPR013762">
    <property type="entry name" value="Integrase-like_cat_sf"/>
</dbReference>
<evidence type="ECO:0000256" key="5">
    <source>
        <dbReference type="SAM" id="MobiDB-lite"/>
    </source>
</evidence>
<feature type="domain" description="Tyr recombinase" evidence="6">
    <location>
        <begin position="177"/>
        <end position="378"/>
    </location>
</feature>
<dbReference type="InterPro" id="IPR010998">
    <property type="entry name" value="Integrase_recombinase_N"/>
</dbReference>
<evidence type="ECO:0000313" key="8">
    <source>
        <dbReference type="EMBL" id="MBD8869292.1"/>
    </source>
</evidence>
<name>A0A927K2H9_9ACTN</name>
<feature type="region of interest" description="Disordered" evidence="5">
    <location>
        <begin position="156"/>
        <end position="179"/>
    </location>
</feature>
<dbReference type="Gene3D" id="1.10.150.130">
    <property type="match status" value="1"/>
</dbReference>
<dbReference type="InterPro" id="IPR050090">
    <property type="entry name" value="Tyrosine_recombinase_XerCD"/>
</dbReference>
<dbReference type="InterPro" id="IPR044068">
    <property type="entry name" value="CB"/>
</dbReference>
<dbReference type="PANTHER" id="PTHR30349">
    <property type="entry name" value="PHAGE INTEGRASE-RELATED"/>
    <property type="match status" value="1"/>
</dbReference>
<protein>
    <submittedName>
        <fullName evidence="8">Site-specific integrase</fullName>
    </submittedName>
</protein>
<keyword evidence="9" id="KW-1185">Reference proteome</keyword>
<dbReference type="PANTHER" id="PTHR30349:SF41">
    <property type="entry name" value="INTEGRASE_RECOMBINASE PROTEIN MJ0367-RELATED"/>
    <property type="match status" value="1"/>
</dbReference>
<feature type="domain" description="Core-binding (CB)" evidence="7">
    <location>
        <begin position="64"/>
        <end position="153"/>
    </location>
</feature>
<dbReference type="CDD" id="cd01189">
    <property type="entry name" value="INT_ICEBs1_C_like"/>
    <property type="match status" value="1"/>
</dbReference>
<dbReference type="GO" id="GO:0003677">
    <property type="term" value="F:DNA binding"/>
    <property type="evidence" value="ECO:0007669"/>
    <property type="project" value="UniProtKB-UniRule"/>
</dbReference>
<organism evidence="8 9">
    <name type="scientific">Nocardioides donggukensis</name>
    <dbReference type="NCBI Taxonomy" id="2774019"/>
    <lineage>
        <taxon>Bacteria</taxon>
        <taxon>Bacillati</taxon>
        <taxon>Actinomycetota</taxon>
        <taxon>Actinomycetes</taxon>
        <taxon>Propionibacteriales</taxon>
        <taxon>Nocardioidaceae</taxon>
        <taxon>Nocardioides</taxon>
    </lineage>
</organism>
<evidence type="ECO:0000259" key="6">
    <source>
        <dbReference type="PROSITE" id="PS51898"/>
    </source>
</evidence>
<dbReference type="Gene3D" id="1.10.443.10">
    <property type="entry name" value="Intergrase catalytic core"/>
    <property type="match status" value="1"/>
</dbReference>